<dbReference type="GO" id="GO:0043590">
    <property type="term" value="C:bacterial nucleoid"/>
    <property type="evidence" value="ECO:0007669"/>
    <property type="project" value="TreeGrafter"/>
</dbReference>
<dbReference type="PANTHER" id="PTHR38103">
    <property type="entry name" value="RECOMBINATION-ASSOCIATED PROTEIN RDGC"/>
    <property type="match status" value="1"/>
</dbReference>
<dbReference type="STRING" id="119000.SAMN05661010_02557"/>
<dbReference type="OrthoDB" id="5290530at2"/>
<proteinExistence type="inferred from homology"/>
<keyword evidence="7" id="KW-1185">Reference proteome</keyword>
<evidence type="ECO:0000256" key="2">
    <source>
        <dbReference type="ARBA" id="ARBA00008657"/>
    </source>
</evidence>
<dbReference type="AlphaFoldDB" id="A0A1G9MX57"/>
<sequence length="310" mass="34206">MWFKHLHLYRLHDAPAISISGLEEHLEAQAFRPLGGVEAKRIGWAAPAGRNSQKLIHQINGHRLLTALHQERILPASVVREEVEARADRIEYSEGRPLHRREKQALKEQVYEEFLPRAFVRSWRFDVWWDTTRNLIVVNASSRTAAESVLDLLRQTLGSLKVTPLATKTTPTRAMTEWLSNPESRPAWLEVGDQVELKATSGDESVVRGRQVDLGGDDIAGCMSAGRQATRLAITVDEQVSLVLHDDLSLKSIHFANALLDEASQTDDGDGPVLRLETDFALMAGALAGVIEHLVDGLGGEATPAAPTIT</sequence>
<evidence type="ECO:0000256" key="5">
    <source>
        <dbReference type="ARBA" id="ARBA00023172"/>
    </source>
</evidence>
<dbReference type="GO" id="GO:0006310">
    <property type="term" value="P:DNA recombination"/>
    <property type="evidence" value="ECO:0007669"/>
    <property type="project" value="UniProtKB-KW"/>
</dbReference>
<dbReference type="Pfam" id="PF04381">
    <property type="entry name" value="RdgC"/>
    <property type="match status" value="1"/>
</dbReference>
<dbReference type="GO" id="GO:0000018">
    <property type="term" value="P:regulation of DNA recombination"/>
    <property type="evidence" value="ECO:0007669"/>
    <property type="project" value="TreeGrafter"/>
</dbReference>
<evidence type="ECO:0000313" key="7">
    <source>
        <dbReference type="Proteomes" id="UP000198654"/>
    </source>
</evidence>
<evidence type="ECO:0000256" key="1">
    <source>
        <dbReference type="ARBA" id="ARBA00004453"/>
    </source>
</evidence>
<name>A0A1G9MX57_9GAMM</name>
<evidence type="ECO:0000313" key="6">
    <source>
        <dbReference type="EMBL" id="SDL78840.1"/>
    </source>
</evidence>
<dbReference type="RefSeq" id="WP_089729150.1">
    <property type="nucleotide sequence ID" value="NZ_FNGI01000007.1"/>
</dbReference>
<dbReference type="PANTHER" id="PTHR38103:SF1">
    <property type="entry name" value="RECOMBINATION-ASSOCIATED PROTEIN RDGC"/>
    <property type="match status" value="1"/>
</dbReference>
<organism evidence="6 7">
    <name type="scientific">Modicisalibacter muralis</name>
    <dbReference type="NCBI Taxonomy" id="119000"/>
    <lineage>
        <taxon>Bacteria</taxon>
        <taxon>Pseudomonadati</taxon>
        <taxon>Pseudomonadota</taxon>
        <taxon>Gammaproteobacteria</taxon>
        <taxon>Oceanospirillales</taxon>
        <taxon>Halomonadaceae</taxon>
        <taxon>Modicisalibacter</taxon>
    </lineage>
</organism>
<dbReference type="NCBIfam" id="NF001464">
    <property type="entry name" value="PRK00321.1-5"/>
    <property type="match status" value="1"/>
</dbReference>
<comment type="subcellular location">
    <subcellularLocation>
        <location evidence="1">Cytoplasm</location>
        <location evidence="1">Nucleoid</location>
    </subcellularLocation>
</comment>
<keyword evidence="5" id="KW-0233">DNA recombination</keyword>
<gene>
    <name evidence="6" type="ORF">SAMN05661010_02557</name>
</gene>
<dbReference type="GO" id="GO:0003690">
    <property type="term" value="F:double-stranded DNA binding"/>
    <property type="evidence" value="ECO:0007669"/>
    <property type="project" value="TreeGrafter"/>
</dbReference>
<dbReference type="Proteomes" id="UP000198654">
    <property type="component" value="Unassembled WGS sequence"/>
</dbReference>
<dbReference type="InterPro" id="IPR007476">
    <property type="entry name" value="RdgC"/>
</dbReference>
<comment type="similarity">
    <text evidence="2">Belongs to the RdgC family.</text>
</comment>
<dbReference type="EMBL" id="FNGI01000007">
    <property type="protein sequence ID" value="SDL78840.1"/>
    <property type="molecule type" value="Genomic_DNA"/>
</dbReference>
<keyword evidence="4" id="KW-0963">Cytoplasm</keyword>
<protein>
    <recommendedName>
        <fullName evidence="3">Recombination-associated protein RdgC</fullName>
    </recommendedName>
</protein>
<evidence type="ECO:0000256" key="4">
    <source>
        <dbReference type="ARBA" id="ARBA00022490"/>
    </source>
</evidence>
<evidence type="ECO:0000256" key="3">
    <source>
        <dbReference type="ARBA" id="ARBA00022296"/>
    </source>
</evidence>
<accession>A0A1G9MX57</accession>
<reference evidence="6 7" key="1">
    <citation type="submission" date="2016-10" db="EMBL/GenBank/DDBJ databases">
        <authorList>
            <person name="de Groot N.N."/>
        </authorList>
    </citation>
    <scope>NUCLEOTIDE SEQUENCE [LARGE SCALE GENOMIC DNA]</scope>
    <source>
        <strain evidence="6 7">DSM 14789</strain>
    </source>
</reference>